<reference evidence="3 4" key="2">
    <citation type="submission" date="2020-06" db="EMBL/GenBank/DDBJ databases">
        <title>Ramlibacter rhizophilus sp. nov., isolated from rhizosphere soil of national flower Mugunghwa from South Korea.</title>
        <authorList>
            <person name="Zheng-Fei Y."/>
            <person name="Huan T."/>
        </authorList>
    </citation>
    <scope>NUCLEOTIDE SEQUENCE [LARGE SCALE GENOMIC DNA]</scope>
    <source>
        <strain evidence="3 4">B156</strain>
    </source>
</reference>
<dbReference type="PROSITE" id="PS50404">
    <property type="entry name" value="GST_NTER"/>
    <property type="match status" value="1"/>
</dbReference>
<dbReference type="Proteomes" id="UP000552954">
    <property type="component" value="Unassembled WGS sequence"/>
</dbReference>
<dbReference type="InterPro" id="IPR004045">
    <property type="entry name" value="Glutathione_S-Trfase_N"/>
</dbReference>
<dbReference type="PANTHER" id="PTHR44051:SF8">
    <property type="entry name" value="GLUTATHIONE S-TRANSFERASE GSTA"/>
    <property type="match status" value="1"/>
</dbReference>
<dbReference type="EMBL" id="JABFCS010000001">
    <property type="protein sequence ID" value="NNU45055.1"/>
    <property type="molecule type" value="Genomic_DNA"/>
</dbReference>
<dbReference type="Gene3D" id="1.20.1050.10">
    <property type="match status" value="1"/>
</dbReference>
<dbReference type="PANTHER" id="PTHR44051">
    <property type="entry name" value="GLUTATHIONE S-TRANSFERASE-RELATED"/>
    <property type="match status" value="1"/>
</dbReference>
<dbReference type="Pfam" id="PF13409">
    <property type="entry name" value="GST_N_2"/>
    <property type="match status" value="1"/>
</dbReference>
<dbReference type="SUPFAM" id="SSF47616">
    <property type="entry name" value="GST C-terminal domain-like"/>
    <property type="match status" value="1"/>
</dbReference>
<proteinExistence type="predicted"/>
<keyword evidence="4" id="KW-1185">Reference proteome</keyword>
<dbReference type="CDD" id="cd03057">
    <property type="entry name" value="GST_N_Beta"/>
    <property type="match status" value="1"/>
</dbReference>
<evidence type="ECO:0000313" key="3">
    <source>
        <dbReference type="EMBL" id="NNU45055.1"/>
    </source>
</evidence>
<organism evidence="3 4">
    <name type="scientific">Ramlibacter montanisoli</name>
    <dbReference type="NCBI Taxonomy" id="2732512"/>
    <lineage>
        <taxon>Bacteria</taxon>
        <taxon>Pseudomonadati</taxon>
        <taxon>Pseudomonadota</taxon>
        <taxon>Betaproteobacteria</taxon>
        <taxon>Burkholderiales</taxon>
        <taxon>Comamonadaceae</taxon>
        <taxon>Ramlibacter</taxon>
    </lineage>
</organism>
<dbReference type="InterPro" id="IPR004046">
    <property type="entry name" value="GST_C"/>
</dbReference>
<dbReference type="SUPFAM" id="SSF52833">
    <property type="entry name" value="Thioredoxin-like"/>
    <property type="match status" value="1"/>
</dbReference>
<dbReference type="PROSITE" id="PS50405">
    <property type="entry name" value="GST_CTER"/>
    <property type="match status" value="1"/>
</dbReference>
<dbReference type="SFLD" id="SFLDG01150">
    <property type="entry name" value="Main.1:_Beta-like"/>
    <property type="match status" value="1"/>
</dbReference>
<dbReference type="SFLD" id="SFLDG00358">
    <property type="entry name" value="Main_(cytGST)"/>
    <property type="match status" value="1"/>
</dbReference>
<name>A0A849KJR5_9BURK</name>
<keyword evidence="3" id="KW-0808">Transferase</keyword>
<evidence type="ECO:0000259" key="2">
    <source>
        <dbReference type="PROSITE" id="PS50405"/>
    </source>
</evidence>
<feature type="domain" description="GST N-terminal" evidence="1">
    <location>
        <begin position="1"/>
        <end position="80"/>
    </location>
</feature>
<dbReference type="CDD" id="cd03188">
    <property type="entry name" value="GST_C_Beta"/>
    <property type="match status" value="1"/>
</dbReference>
<dbReference type="AlphaFoldDB" id="A0A849KJR5"/>
<dbReference type="Pfam" id="PF14497">
    <property type="entry name" value="GST_C_3"/>
    <property type="match status" value="1"/>
</dbReference>
<evidence type="ECO:0000313" key="4">
    <source>
        <dbReference type="Proteomes" id="UP000552954"/>
    </source>
</evidence>
<dbReference type="InterPro" id="IPR010987">
    <property type="entry name" value="Glutathione-S-Trfase_C-like"/>
</dbReference>
<evidence type="ECO:0000259" key="1">
    <source>
        <dbReference type="PROSITE" id="PS50404"/>
    </source>
</evidence>
<sequence>MIQLHYYPSTAAMIPHIVLEELGIPYWRVLVDRSQNRHKEPAYLKLNPNGLIPVLTDGDLVLYETAAIVLHLCDTNPAARLAPEIGTPARAHFYKWLMWCTNTLQATLIVYFYPERWVKEGNAEGAAEVKAKAQEKVGGLLDQLDALVADNGGPWVLGQDYSALDAYVFTLCRWTRNFPQGKARERAHLGPYLQRMSERPAVQRVFEAEKLSAPFF</sequence>
<gene>
    <name evidence="3" type="ORF">HK415_20645</name>
</gene>
<dbReference type="InterPro" id="IPR036282">
    <property type="entry name" value="Glutathione-S-Trfase_C_sf"/>
</dbReference>
<dbReference type="Gene3D" id="3.40.30.10">
    <property type="entry name" value="Glutaredoxin"/>
    <property type="match status" value="1"/>
</dbReference>
<dbReference type="InterPro" id="IPR036249">
    <property type="entry name" value="Thioredoxin-like_sf"/>
</dbReference>
<protein>
    <submittedName>
        <fullName evidence="3">Glutathione S-transferase family protein</fullName>
    </submittedName>
</protein>
<comment type="caution">
    <text evidence="3">The sequence shown here is derived from an EMBL/GenBank/DDBJ whole genome shotgun (WGS) entry which is preliminary data.</text>
</comment>
<dbReference type="SFLD" id="SFLDS00019">
    <property type="entry name" value="Glutathione_Transferase_(cytos"/>
    <property type="match status" value="1"/>
</dbReference>
<accession>A0A849KJR5</accession>
<dbReference type="RefSeq" id="WP_171562535.1">
    <property type="nucleotide sequence ID" value="NZ_JABFCS010000001.1"/>
</dbReference>
<feature type="domain" description="GST C-terminal" evidence="2">
    <location>
        <begin position="86"/>
        <end position="215"/>
    </location>
</feature>
<dbReference type="InterPro" id="IPR040079">
    <property type="entry name" value="Glutathione_S-Trfase"/>
</dbReference>
<dbReference type="GO" id="GO:0016740">
    <property type="term" value="F:transferase activity"/>
    <property type="evidence" value="ECO:0007669"/>
    <property type="project" value="UniProtKB-KW"/>
</dbReference>
<reference evidence="3 4" key="1">
    <citation type="submission" date="2020-05" db="EMBL/GenBank/DDBJ databases">
        <authorList>
            <person name="Khan S.A."/>
            <person name="Jeon C.O."/>
            <person name="Chun B.H."/>
        </authorList>
    </citation>
    <scope>NUCLEOTIDE SEQUENCE [LARGE SCALE GENOMIC DNA]</scope>
    <source>
        <strain evidence="3 4">B156</strain>
    </source>
</reference>